<dbReference type="PANTHER" id="PTHR43852">
    <property type="entry name" value="NUCLEOTIDYLTRANSFERASE"/>
    <property type="match status" value="1"/>
</dbReference>
<organism evidence="2 3">
    <name type="scientific">Venenivibrio stagnispumantis</name>
    <dbReference type="NCBI Taxonomy" id="407998"/>
    <lineage>
        <taxon>Bacteria</taxon>
        <taxon>Pseudomonadati</taxon>
        <taxon>Aquificota</taxon>
        <taxon>Aquificia</taxon>
        <taxon>Aquificales</taxon>
        <taxon>Hydrogenothermaceae</taxon>
        <taxon>Venenivibrio</taxon>
    </lineage>
</organism>
<evidence type="ECO:0000313" key="3">
    <source>
        <dbReference type="Proteomes" id="UP001157947"/>
    </source>
</evidence>
<dbReference type="AlphaFoldDB" id="A0AA45WN64"/>
<name>A0AA45WN64_9AQUI</name>
<reference evidence="2" key="1">
    <citation type="submission" date="2017-05" db="EMBL/GenBank/DDBJ databases">
        <authorList>
            <person name="Varghese N."/>
            <person name="Submissions S."/>
        </authorList>
    </citation>
    <scope>NUCLEOTIDE SEQUENCE</scope>
    <source>
        <strain evidence="2">DSM 18763</strain>
    </source>
</reference>
<comment type="caution">
    <text evidence="2">The sequence shown here is derived from an EMBL/GenBank/DDBJ whole genome shotgun (WGS) entry which is preliminary data.</text>
</comment>
<feature type="domain" description="Polymerase beta nucleotidyltransferase" evidence="1">
    <location>
        <begin position="29"/>
        <end position="118"/>
    </location>
</feature>
<dbReference type="Pfam" id="PF18765">
    <property type="entry name" value="Polbeta"/>
    <property type="match status" value="1"/>
</dbReference>
<gene>
    <name evidence="2" type="ORF">SAMN06264868_11623</name>
</gene>
<dbReference type="NCBIfam" id="NF047752">
    <property type="entry name" value="MntA_antitoxin"/>
    <property type="match status" value="1"/>
</dbReference>
<evidence type="ECO:0000313" key="2">
    <source>
        <dbReference type="EMBL" id="SMP17581.1"/>
    </source>
</evidence>
<dbReference type="Proteomes" id="UP001157947">
    <property type="component" value="Unassembled WGS sequence"/>
</dbReference>
<dbReference type="CDD" id="cd05403">
    <property type="entry name" value="NT_KNTase_like"/>
    <property type="match status" value="1"/>
</dbReference>
<proteinExistence type="predicted"/>
<keyword evidence="3" id="KW-1185">Reference proteome</keyword>
<protein>
    <recommendedName>
        <fullName evidence="1">Polymerase beta nucleotidyltransferase domain-containing protein</fullName>
    </recommendedName>
</protein>
<dbReference type="InterPro" id="IPR043519">
    <property type="entry name" value="NT_sf"/>
</dbReference>
<dbReference type="Gene3D" id="3.30.460.10">
    <property type="entry name" value="Beta Polymerase, domain 2"/>
    <property type="match status" value="1"/>
</dbReference>
<dbReference type="InterPro" id="IPR052930">
    <property type="entry name" value="TA_antitoxin_MntA"/>
</dbReference>
<evidence type="ECO:0000259" key="1">
    <source>
        <dbReference type="Pfam" id="PF18765"/>
    </source>
</evidence>
<accession>A0AA45WN64</accession>
<sequence length="126" mass="14796">MHNNPKCYLKMKKIKTLSYKDDKIGKLIEKIIDIFKESINIPFRVYIFGSFATGKATYFSDIDIALETKETLNEKDIIKLRKKLNDIPTLRKIDFIYLNKASTNIRETVKEEGVLIYEFGKQIDRI</sequence>
<dbReference type="EMBL" id="FXTX01000016">
    <property type="protein sequence ID" value="SMP17581.1"/>
    <property type="molecule type" value="Genomic_DNA"/>
</dbReference>
<dbReference type="InterPro" id="IPR041633">
    <property type="entry name" value="Polbeta"/>
</dbReference>
<dbReference type="SUPFAM" id="SSF81301">
    <property type="entry name" value="Nucleotidyltransferase"/>
    <property type="match status" value="1"/>
</dbReference>
<dbReference type="PANTHER" id="PTHR43852:SF3">
    <property type="entry name" value="NUCLEOTIDYLTRANSFERASE"/>
    <property type="match status" value="1"/>
</dbReference>